<keyword evidence="7 9" id="KW-1133">Transmembrane helix</keyword>
<dbReference type="GO" id="GO:0043190">
    <property type="term" value="C:ATP-binding cassette (ABC) transporter complex"/>
    <property type="evidence" value="ECO:0007669"/>
    <property type="project" value="InterPro"/>
</dbReference>
<dbReference type="CDD" id="cd06261">
    <property type="entry name" value="TM_PBP2"/>
    <property type="match status" value="1"/>
</dbReference>
<dbReference type="Gene3D" id="1.10.3720.10">
    <property type="entry name" value="MetI-like"/>
    <property type="match status" value="1"/>
</dbReference>
<accession>A0A8G2F2G4</accession>
<evidence type="ECO:0000256" key="5">
    <source>
        <dbReference type="ARBA" id="ARBA00022519"/>
    </source>
</evidence>
<dbReference type="OrthoDB" id="9814550at2"/>
<feature type="transmembrane region" description="Helical" evidence="9">
    <location>
        <begin position="55"/>
        <end position="78"/>
    </location>
</feature>
<keyword evidence="5" id="KW-0997">Cell inner membrane</keyword>
<evidence type="ECO:0000313" key="12">
    <source>
        <dbReference type="Proteomes" id="UP000198615"/>
    </source>
</evidence>
<keyword evidence="8 9" id="KW-0472">Membrane</keyword>
<sequence>MIKLFDQPDNTWELIANGLPWTLTLAGSSLALGFFLAIGLALVRLSPYRPLQALAYAYVYLFRSTPLLVQIFLIYYGLGQFEAVQQSFLWPLLREAHWCAILALTLNTTAYTAEIIRGGLLAVPWGQVEAAKACGMSTWLRFRRVIFPQAIRQALPGYGNEIVLMIKSTSLASTITILDMTLIARKETSATFSIEPLFIAAAFYLVINFVATRGVMWLEYRLSPDLREAKTGRTLPDQDVANAH</sequence>
<feature type="transmembrane region" description="Helical" evidence="9">
    <location>
        <begin position="20"/>
        <end position="43"/>
    </location>
</feature>
<dbReference type="PROSITE" id="PS50928">
    <property type="entry name" value="ABC_TM1"/>
    <property type="match status" value="1"/>
</dbReference>
<gene>
    <name evidence="11" type="ORF">SAMN05660686_01548</name>
</gene>
<comment type="caution">
    <text evidence="11">The sequence shown here is derived from an EMBL/GenBank/DDBJ whole genome shotgun (WGS) entry which is preliminary data.</text>
</comment>
<dbReference type="GO" id="GO:0006865">
    <property type="term" value="P:amino acid transport"/>
    <property type="evidence" value="ECO:0007669"/>
    <property type="project" value="TreeGrafter"/>
</dbReference>
<keyword evidence="4" id="KW-1003">Cell membrane</keyword>
<feature type="transmembrane region" description="Helical" evidence="9">
    <location>
        <begin position="196"/>
        <end position="218"/>
    </location>
</feature>
<comment type="subcellular location">
    <subcellularLocation>
        <location evidence="1">Cell inner membrane</location>
        <topology evidence="1">Multi-pass membrane protein</topology>
    </subcellularLocation>
    <subcellularLocation>
        <location evidence="9">Cell membrane</location>
        <topology evidence="9">Multi-pass membrane protein</topology>
    </subcellularLocation>
</comment>
<reference evidence="11 12" key="1">
    <citation type="submission" date="2016-10" db="EMBL/GenBank/DDBJ databases">
        <authorList>
            <person name="Varghese N."/>
            <person name="Submissions S."/>
        </authorList>
    </citation>
    <scope>NUCLEOTIDE SEQUENCE [LARGE SCALE GENOMIC DNA]</scope>
    <source>
        <strain evidence="11 12">DSM 18839</strain>
    </source>
</reference>
<dbReference type="InterPro" id="IPR010065">
    <property type="entry name" value="AA_ABC_transptr_permease_3TM"/>
</dbReference>
<proteinExistence type="inferred from homology"/>
<name>A0A8G2F2G4_9PROT</name>
<dbReference type="SUPFAM" id="SSF161098">
    <property type="entry name" value="MetI-like"/>
    <property type="match status" value="1"/>
</dbReference>
<protein>
    <submittedName>
        <fullName evidence="11">Octopine/nopaline transport system permease protein</fullName>
    </submittedName>
</protein>
<dbReference type="InterPro" id="IPR000515">
    <property type="entry name" value="MetI-like"/>
</dbReference>
<dbReference type="PANTHER" id="PTHR30614:SF10">
    <property type="entry name" value="ARGININE ABC TRANSPORTER PERMEASE PROTEIN ARTM"/>
    <property type="match status" value="1"/>
</dbReference>
<comment type="similarity">
    <text evidence="2">Belongs to the binding-protein-dependent transport system permease family. HisMQ subfamily.</text>
</comment>
<dbReference type="AlphaFoldDB" id="A0A8G2F2G4"/>
<dbReference type="NCBIfam" id="TIGR01726">
    <property type="entry name" value="HEQRo_perm_3TM"/>
    <property type="match status" value="1"/>
</dbReference>
<evidence type="ECO:0000256" key="7">
    <source>
        <dbReference type="ARBA" id="ARBA00022989"/>
    </source>
</evidence>
<evidence type="ECO:0000256" key="9">
    <source>
        <dbReference type="RuleBase" id="RU363032"/>
    </source>
</evidence>
<dbReference type="InterPro" id="IPR035906">
    <property type="entry name" value="MetI-like_sf"/>
</dbReference>
<evidence type="ECO:0000256" key="8">
    <source>
        <dbReference type="ARBA" id="ARBA00023136"/>
    </source>
</evidence>
<dbReference type="InterPro" id="IPR043429">
    <property type="entry name" value="ArtM/GltK/GlnP/TcyL/YhdX-like"/>
</dbReference>
<evidence type="ECO:0000256" key="3">
    <source>
        <dbReference type="ARBA" id="ARBA00022448"/>
    </source>
</evidence>
<dbReference type="PANTHER" id="PTHR30614">
    <property type="entry name" value="MEMBRANE COMPONENT OF AMINO ACID ABC TRANSPORTER"/>
    <property type="match status" value="1"/>
</dbReference>
<keyword evidence="12" id="KW-1185">Reference proteome</keyword>
<evidence type="ECO:0000256" key="4">
    <source>
        <dbReference type="ARBA" id="ARBA00022475"/>
    </source>
</evidence>
<dbReference type="Proteomes" id="UP000198615">
    <property type="component" value="Unassembled WGS sequence"/>
</dbReference>
<evidence type="ECO:0000256" key="2">
    <source>
        <dbReference type="ARBA" id="ARBA00010072"/>
    </source>
</evidence>
<dbReference type="Pfam" id="PF00528">
    <property type="entry name" value="BPD_transp_1"/>
    <property type="match status" value="1"/>
</dbReference>
<evidence type="ECO:0000256" key="1">
    <source>
        <dbReference type="ARBA" id="ARBA00004429"/>
    </source>
</evidence>
<feature type="domain" description="ABC transmembrane type-1" evidence="10">
    <location>
        <begin position="19"/>
        <end position="216"/>
    </location>
</feature>
<dbReference type="RefSeq" id="WP_093149404.1">
    <property type="nucleotide sequence ID" value="NZ_FNBW01000004.1"/>
</dbReference>
<organism evidence="11 12">
    <name type="scientific">Thalassobaculum litoreum DSM 18839</name>
    <dbReference type="NCBI Taxonomy" id="1123362"/>
    <lineage>
        <taxon>Bacteria</taxon>
        <taxon>Pseudomonadati</taxon>
        <taxon>Pseudomonadota</taxon>
        <taxon>Alphaproteobacteria</taxon>
        <taxon>Rhodospirillales</taxon>
        <taxon>Thalassobaculaceae</taxon>
        <taxon>Thalassobaculum</taxon>
    </lineage>
</organism>
<dbReference type="EMBL" id="FNBW01000004">
    <property type="protein sequence ID" value="SDF52730.1"/>
    <property type="molecule type" value="Genomic_DNA"/>
</dbReference>
<evidence type="ECO:0000313" key="11">
    <source>
        <dbReference type="EMBL" id="SDF52730.1"/>
    </source>
</evidence>
<keyword evidence="3 9" id="KW-0813">Transport</keyword>
<evidence type="ECO:0000256" key="6">
    <source>
        <dbReference type="ARBA" id="ARBA00022692"/>
    </source>
</evidence>
<evidence type="ECO:0000259" key="10">
    <source>
        <dbReference type="PROSITE" id="PS50928"/>
    </source>
</evidence>
<keyword evidence="6 9" id="KW-0812">Transmembrane</keyword>
<dbReference type="GO" id="GO:0022857">
    <property type="term" value="F:transmembrane transporter activity"/>
    <property type="evidence" value="ECO:0007669"/>
    <property type="project" value="InterPro"/>
</dbReference>